<dbReference type="GO" id="GO:0006508">
    <property type="term" value="P:proteolysis"/>
    <property type="evidence" value="ECO:0007669"/>
    <property type="project" value="InterPro"/>
</dbReference>
<feature type="domain" description="Tail specific protease" evidence="2">
    <location>
        <begin position="397"/>
        <end position="571"/>
    </location>
</feature>
<dbReference type="InterPro" id="IPR052766">
    <property type="entry name" value="S41A_metabolite_peptidase"/>
</dbReference>
<feature type="chain" id="PRO_5006026148" evidence="1">
    <location>
        <begin position="17"/>
        <end position="743"/>
    </location>
</feature>
<protein>
    <submittedName>
        <fullName evidence="4">Uncharacterized protein</fullName>
    </submittedName>
</protein>
<organism evidence="4 5">
    <name type="scientific">Neonectria ditissima</name>
    <dbReference type="NCBI Taxonomy" id="78410"/>
    <lineage>
        <taxon>Eukaryota</taxon>
        <taxon>Fungi</taxon>
        <taxon>Dikarya</taxon>
        <taxon>Ascomycota</taxon>
        <taxon>Pezizomycotina</taxon>
        <taxon>Sordariomycetes</taxon>
        <taxon>Hypocreomycetidae</taxon>
        <taxon>Hypocreales</taxon>
        <taxon>Nectriaceae</taxon>
        <taxon>Neonectria</taxon>
    </lineage>
</organism>
<dbReference type="Gene3D" id="3.90.226.10">
    <property type="entry name" value="2-enoyl-CoA Hydratase, Chain A, domain 1"/>
    <property type="match status" value="1"/>
</dbReference>
<dbReference type="OrthoDB" id="27214at2759"/>
<evidence type="ECO:0000259" key="2">
    <source>
        <dbReference type="Pfam" id="PF03572"/>
    </source>
</evidence>
<evidence type="ECO:0000256" key="1">
    <source>
        <dbReference type="SAM" id="SignalP"/>
    </source>
</evidence>
<proteinExistence type="predicted"/>
<evidence type="ECO:0000313" key="5">
    <source>
        <dbReference type="Proteomes" id="UP000050424"/>
    </source>
</evidence>
<reference evidence="4 5" key="1">
    <citation type="submission" date="2015-09" db="EMBL/GenBank/DDBJ databases">
        <title>Draft genome of a European isolate of the apple canker pathogen Neonectria ditissima.</title>
        <authorList>
            <person name="Gomez-Cortecero A."/>
            <person name="Harrison R.J."/>
            <person name="Armitage A.D."/>
        </authorList>
    </citation>
    <scope>NUCLEOTIDE SEQUENCE [LARGE SCALE GENOMIC DNA]</scope>
    <source>
        <strain evidence="4 5">R09/05</strain>
    </source>
</reference>
<feature type="domain" description="CPAF-like PDZ" evidence="3">
    <location>
        <begin position="173"/>
        <end position="290"/>
    </location>
</feature>
<dbReference type="InterPro" id="IPR005151">
    <property type="entry name" value="Tail-specific_protease"/>
</dbReference>
<evidence type="ECO:0000259" key="3">
    <source>
        <dbReference type="Pfam" id="PF23658"/>
    </source>
</evidence>
<name>A0A0N8H581_9HYPO</name>
<evidence type="ECO:0000313" key="4">
    <source>
        <dbReference type="EMBL" id="KPM35436.1"/>
    </source>
</evidence>
<dbReference type="InterPro" id="IPR029045">
    <property type="entry name" value="ClpP/crotonase-like_dom_sf"/>
</dbReference>
<dbReference type="AlphaFoldDB" id="A0A0N8H581"/>
<dbReference type="Pfam" id="PF23658">
    <property type="entry name" value="PDZ_CPAF_rel"/>
    <property type="match status" value="1"/>
</dbReference>
<keyword evidence="1" id="KW-0732">Signal</keyword>
<dbReference type="PANTHER" id="PTHR37049">
    <property type="entry name" value="PEPTIDASE S41 FAMILY PROTEIN"/>
    <property type="match status" value="1"/>
</dbReference>
<feature type="signal peptide" evidence="1">
    <location>
        <begin position="1"/>
        <end position="16"/>
    </location>
</feature>
<dbReference type="Proteomes" id="UP000050424">
    <property type="component" value="Unassembled WGS sequence"/>
</dbReference>
<dbReference type="GO" id="GO:0008236">
    <property type="term" value="F:serine-type peptidase activity"/>
    <property type="evidence" value="ECO:0007669"/>
    <property type="project" value="InterPro"/>
</dbReference>
<dbReference type="STRING" id="78410.A0A0N8H581"/>
<sequence>MIPGFCLLALAGLATAALEPRQIMHQARHQPTFSYRRDIEDRDSEPCRTLAKAYKAAGAKAGDAPIVDVPPSVGIACLKSVPLAKNRDLALLEYLAPFVEFQSTLEVLANPPDEYLFEGVDVLGGLEAVKSKLKKDGYENQYEFMTDVRAIFTAANDNHFDYPPALLNAFMYVRRGLSIVPLSHNGTHVPEFFMELDVVRGNNHQLDYHPSAIAKIDGTPIAKWLENDALRNPSNYQDPDAQFNNMFSTVQRTAMGSVGAALLTQFEIPDSYTVHFRNGSELDITNSILFLPTADFNDVYSGEDFQNAFEIPSSKAKARAAEAGKVRRAVDEKEKEDSPVVPGYPYPVKKHSMNSISGYFLNRTSYRDTAVLSILSFLPVGFDLGDLDNFNITEYVLEGRQVIVDFFKQAQKESKDKLIIDLSANGGGSVVLALEIYRLLFPEGEFSGWDRYRANEIIEVTSEADYDTLVNVMITQSEYYPVGPPDNKAIKTGKKFFGPYKAAGGQNVTAAFQQDKDLAWDASVPAYYNGVDEDDTVIKKAVFKPENILIVTDGTCASACNILTGLLTRNHGIRTLALGGRPQYLAMQAMGGVKGTLLYRNADIVSSSAAFAAGVKKNKAALKMLQDAADVLPSLGDAPLLPLVQGADGGKVNALNGYTADDLDGYPVHFRYEAAHCRLFYTQRMTMDIREQWRFAAAVAWHGAKCVPGSTSNADGTMGKEPLAYDDRVRSHAKPLKNLGQLY</sequence>
<gene>
    <name evidence="4" type="ORF">AK830_g11146</name>
</gene>
<dbReference type="InterPro" id="IPR056186">
    <property type="entry name" value="PDZ_CPAF-rel"/>
</dbReference>
<dbReference type="PANTHER" id="PTHR37049:SF4">
    <property type="entry name" value="RHODANESE DOMAIN-CONTAINING PROTEIN"/>
    <property type="match status" value="1"/>
</dbReference>
<dbReference type="SUPFAM" id="SSF52096">
    <property type="entry name" value="ClpP/crotonase"/>
    <property type="match status" value="1"/>
</dbReference>
<comment type="caution">
    <text evidence="4">The sequence shown here is derived from an EMBL/GenBank/DDBJ whole genome shotgun (WGS) entry which is preliminary data.</text>
</comment>
<dbReference type="EMBL" id="LKCW01000253">
    <property type="protein sequence ID" value="KPM35436.1"/>
    <property type="molecule type" value="Genomic_DNA"/>
</dbReference>
<keyword evidence="5" id="KW-1185">Reference proteome</keyword>
<accession>A0A0N8H581</accession>
<dbReference type="Pfam" id="PF03572">
    <property type="entry name" value="Peptidase_S41"/>
    <property type="match status" value="1"/>
</dbReference>